<dbReference type="Gene3D" id="3.30.10.20">
    <property type="match status" value="1"/>
</dbReference>
<dbReference type="InterPro" id="IPR005311">
    <property type="entry name" value="PBP_dimer"/>
</dbReference>
<dbReference type="Gene3D" id="1.10.150.770">
    <property type="match status" value="1"/>
</dbReference>
<dbReference type="PANTHER" id="PTHR30627:SF1">
    <property type="entry name" value="PEPTIDOGLYCAN D,D-TRANSPEPTIDASE FTSI"/>
    <property type="match status" value="1"/>
</dbReference>
<keyword evidence="4" id="KW-1133">Transmembrane helix</keyword>
<sequence length="653" mass="70809">MPGAPGVVLQRRIAVFISFMFVLILVLGGRIAWIQFVDGDQLSAKVQNQLKERKTLQSPRGAIYDRQGRELAISSLTKSLYADPEHLNKDADTIAALLAPVLDMKAEQIKERLDRGGRFIWLQRMLEPEVAKKLNSLIQEHDIRGLGFLEESKRYYPNDSLAAQVLGFVGTDDVGLDGIELVMDKVIKGDLSEQAVITDNRGLPIFHSIFTFAAPRQGKSIHLTLDSNIQFIVEKALDKAMDTTKAQSAAVIIMDPRNGDILAMTSRPTYNPNYFYRYDAKDWKNRAVSVVYEPGSTFKAIVAAAALQEGLVRPEERFKDSGFIEVSGRRIKNWSDESYGNITFLDVIKNSINTGFVEVGMRLGAAKLTSYARLFGFGQATGIDLPGEEVGILFNPDEMRPSDIATMSIGQSIAVTPLQLITAIAAIANDGVLVKPHIIREIKYTDGSVYSATEVQPVRQAVSPETARTLTMLLEKVVSEGGGKPAAVKGYRIAGKTGTAEKLREDGRGYQAGHYIASFAGFAPVEQPQVAILVIIDDPDGLYYGGQVAAPVASEILGQVLRYLDIIPQGENTAPVARPVEPPPASPPPVNVPPGKVAVPSLTGKSMRQAADELSALGLSIIPVGTGVAVEQSLPANAVVNPGDEITVYFEPR</sequence>
<dbReference type="InterPro" id="IPR050515">
    <property type="entry name" value="Beta-lactam/transpept"/>
</dbReference>
<evidence type="ECO:0000313" key="7">
    <source>
        <dbReference type="Proteomes" id="UP000214880"/>
    </source>
</evidence>
<dbReference type="AlphaFoldDB" id="A0A1G9Z595"/>
<keyword evidence="4" id="KW-0812">Transmembrane</keyword>
<dbReference type="SUPFAM" id="SSF56601">
    <property type="entry name" value="beta-lactamase/transpeptidase-like"/>
    <property type="match status" value="1"/>
</dbReference>
<evidence type="ECO:0000256" key="3">
    <source>
        <dbReference type="ARBA" id="ARBA00023136"/>
    </source>
</evidence>
<dbReference type="Pfam" id="PF03793">
    <property type="entry name" value="PASTA"/>
    <property type="match status" value="1"/>
</dbReference>
<dbReference type="SUPFAM" id="SSF54184">
    <property type="entry name" value="Penicillin-binding protein 2x (pbp-2x), c-terminal domain"/>
    <property type="match status" value="1"/>
</dbReference>
<organism evidence="6 7">
    <name type="scientific">Dendrosporobacter quercicolus</name>
    <dbReference type="NCBI Taxonomy" id="146817"/>
    <lineage>
        <taxon>Bacteria</taxon>
        <taxon>Bacillati</taxon>
        <taxon>Bacillota</taxon>
        <taxon>Negativicutes</taxon>
        <taxon>Selenomonadales</taxon>
        <taxon>Sporomusaceae</taxon>
        <taxon>Dendrosporobacter</taxon>
    </lineage>
</organism>
<evidence type="ECO:0000256" key="4">
    <source>
        <dbReference type="SAM" id="Phobius"/>
    </source>
</evidence>
<dbReference type="GO" id="GO:0005886">
    <property type="term" value="C:plasma membrane"/>
    <property type="evidence" value="ECO:0007669"/>
    <property type="project" value="TreeGrafter"/>
</dbReference>
<comment type="subcellular location">
    <subcellularLocation>
        <location evidence="1">Membrane</location>
    </subcellularLocation>
</comment>
<evidence type="ECO:0000259" key="5">
    <source>
        <dbReference type="PROSITE" id="PS51178"/>
    </source>
</evidence>
<dbReference type="Pfam" id="PF00905">
    <property type="entry name" value="Transpeptidase"/>
    <property type="match status" value="1"/>
</dbReference>
<dbReference type="InterPro" id="IPR012338">
    <property type="entry name" value="Beta-lactam/transpept-like"/>
</dbReference>
<name>A0A1G9Z595_9FIRM</name>
<accession>A0A1G9Z595</accession>
<dbReference type="Proteomes" id="UP000214880">
    <property type="component" value="Unassembled WGS sequence"/>
</dbReference>
<protein>
    <submittedName>
        <fullName evidence="6">Stage V sporulation protein D (Sporulation-specific penicillin-binding protein)</fullName>
    </submittedName>
</protein>
<evidence type="ECO:0000313" key="6">
    <source>
        <dbReference type="EMBL" id="SDN16728.1"/>
    </source>
</evidence>
<dbReference type="STRING" id="146817.SAMN04488502_11352"/>
<dbReference type="PANTHER" id="PTHR30627">
    <property type="entry name" value="PEPTIDOGLYCAN D,D-TRANSPEPTIDASE"/>
    <property type="match status" value="1"/>
</dbReference>
<dbReference type="Gene3D" id="3.40.710.10">
    <property type="entry name" value="DD-peptidase/beta-lactamase superfamily"/>
    <property type="match status" value="1"/>
</dbReference>
<feature type="domain" description="PASTA" evidence="5">
    <location>
        <begin position="593"/>
        <end position="652"/>
    </location>
</feature>
<keyword evidence="3 4" id="KW-0472">Membrane</keyword>
<dbReference type="GO" id="GO:0008658">
    <property type="term" value="F:penicillin binding"/>
    <property type="evidence" value="ECO:0007669"/>
    <property type="project" value="InterPro"/>
</dbReference>
<dbReference type="CDD" id="cd06575">
    <property type="entry name" value="PASTA_Pbp2x-like_2"/>
    <property type="match status" value="1"/>
</dbReference>
<dbReference type="RefSeq" id="WP_092074848.1">
    <property type="nucleotide sequence ID" value="NZ_FNHB01000013.1"/>
</dbReference>
<dbReference type="SMART" id="SM00740">
    <property type="entry name" value="PASTA"/>
    <property type="match status" value="1"/>
</dbReference>
<gene>
    <name evidence="6" type="ORF">SAMN04488502_11352</name>
</gene>
<dbReference type="SUPFAM" id="SSF56519">
    <property type="entry name" value="Penicillin binding protein dimerisation domain"/>
    <property type="match status" value="1"/>
</dbReference>
<dbReference type="InterPro" id="IPR036138">
    <property type="entry name" value="PBP_dimer_sf"/>
</dbReference>
<dbReference type="Pfam" id="PF03717">
    <property type="entry name" value="PBP_dimer"/>
    <property type="match status" value="1"/>
</dbReference>
<feature type="transmembrane region" description="Helical" evidence="4">
    <location>
        <begin position="12"/>
        <end position="33"/>
    </location>
</feature>
<dbReference type="EMBL" id="FNHB01000013">
    <property type="protein sequence ID" value="SDN16728.1"/>
    <property type="molecule type" value="Genomic_DNA"/>
</dbReference>
<dbReference type="Gene3D" id="3.90.1310.10">
    <property type="entry name" value="Penicillin-binding protein 2a (Domain 2)"/>
    <property type="match status" value="1"/>
</dbReference>
<dbReference type="PROSITE" id="PS51178">
    <property type="entry name" value="PASTA"/>
    <property type="match status" value="1"/>
</dbReference>
<dbReference type="InterPro" id="IPR001460">
    <property type="entry name" value="PCN-bd_Tpept"/>
</dbReference>
<dbReference type="OrthoDB" id="9770103at2"/>
<proteinExistence type="inferred from homology"/>
<dbReference type="InterPro" id="IPR005543">
    <property type="entry name" value="PASTA_dom"/>
</dbReference>
<comment type="similarity">
    <text evidence="2">Belongs to the transpeptidase family.</text>
</comment>
<dbReference type="Gene3D" id="3.30.450.330">
    <property type="match status" value="1"/>
</dbReference>
<keyword evidence="7" id="KW-1185">Reference proteome</keyword>
<dbReference type="GO" id="GO:0071555">
    <property type="term" value="P:cell wall organization"/>
    <property type="evidence" value="ECO:0007669"/>
    <property type="project" value="TreeGrafter"/>
</dbReference>
<evidence type="ECO:0000256" key="1">
    <source>
        <dbReference type="ARBA" id="ARBA00004370"/>
    </source>
</evidence>
<evidence type="ECO:0000256" key="2">
    <source>
        <dbReference type="ARBA" id="ARBA00007171"/>
    </source>
</evidence>
<reference evidence="6 7" key="1">
    <citation type="submission" date="2016-10" db="EMBL/GenBank/DDBJ databases">
        <authorList>
            <person name="de Groot N.N."/>
        </authorList>
    </citation>
    <scope>NUCLEOTIDE SEQUENCE [LARGE SCALE GENOMIC DNA]</scope>
    <source>
        <strain evidence="6 7">DSM 1736</strain>
    </source>
</reference>